<name>A0A1F4SDP4_UNCSA</name>
<evidence type="ECO:0000256" key="7">
    <source>
        <dbReference type="ARBA" id="ARBA00022490"/>
    </source>
</evidence>
<comment type="catalytic activity">
    <reaction evidence="14 15 17">
        <text>guanosine(37) in tRNA + S-adenosyl-L-methionine = N(1)-methylguanosine(37) in tRNA + S-adenosyl-L-homocysteine + H(+)</text>
        <dbReference type="Rhea" id="RHEA:36899"/>
        <dbReference type="Rhea" id="RHEA-COMP:10145"/>
        <dbReference type="Rhea" id="RHEA-COMP:10147"/>
        <dbReference type="ChEBI" id="CHEBI:15378"/>
        <dbReference type="ChEBI" id="CHEBI:57856"/>
        <dbReference type="ChEBI" id="CHEBI:59789"/>
        <dbReference type="ChEBI" id="CHEBI:73542"/>
        <dbReference type="ChEBI" id="CHEBI:74269"/>
        <dbReference type="EC" id="2.1.1.228"/>
    </reaction>
</comment>
<dbReference type="FunFam" id="3.40.1280.10:FF:000001">
    <property type="entry name" value="tRNA (guanine-N(1)-)-methyltransferase"/>
    <property type="match status" value="1"/>
</dbReference>
<evidence type="ECO:0000256" key="12">
    <source>
        <dbReference type="ARBA" id="ARBA00029736"/>
    </source>
</evidence>
<evidence type="ECO:0000256" key="15">
    <source>
        <dbReference type="HAMAP-Rule" id="MF_00605"/>
    </source>
</evidence>
<dbReference type="Pfam" id="PF01746">
    <property type="entry name" value="tRNA_m1G_MT"/>
    <property type="match status" value="1"/>
</dbReference>
<dbReference type="EC" id="2.1.1.228" evidence="5 15"/>
<dbReference type="InterPro" id="IPR029026">
    <property type="entry name" value="tRNA_m1G_MTases_N"/>
</dbReference>
<dbReference type="Gene3D" id="1.10.1270.20">
    <property type="entry name" value="tRNA(m1g37)methyltransferase, domain 2"/>
    <property type="match status" value="1"/>
</dbReference>
<dbReference type="EMBL" id="MEUB01000071">
    <property type="protein sequence ID" value="OGC18555.1"/>
    <property type="molecule type" value="Genomic_DNA"/>
</dbReference>
<feature type="domain" description="tRNA methyltransferase TRMD/TRM10-type" evidence="18">
    <location>
        <begin position="1"/>
        <end position="223"/>
    </location>
</feature>
<dbReference type="PANTHER" id="PTHR46417:SF1">
    <property type="entry name" value="TRNA (GUANINE-N(1)-)-METHYLTRANSFERASE"/>
    <property type="match status" value="1"/>
</dbReference>
<comment type="subunit">
    <text evidence="4 15 17">Homodimer.</text>
</comment>
<keyword evidence="7 15" id="KW-0963">Cytoplasm</keyword>
<evidence type="ECO:0000256" key="1">
    <source>
        <dbReference type="ARBA" id="ARBA00002634"/>
    </source>
</evidence>
<evidence type="ECO:0000256" key="8">
    <source>
        <dbReference type="ARBA" id="ARBA00022603"/>
    </source>
</evidence>
<evidence type="ECO:0000256" key="13">
    <source>
        <dbReference type="ARBA" id="ARBA00033392"/>
    </source>
</evidence>
<dbReference type="SUPFAM" id="SSF75217">
    <property type="entry name" value="alpha/beta knot"/>
    <property type="match status" value="1"/>
</dbReference>
<comment type="caution">
    <text evidence="19">The sequence shown here is derived from an EMBL/GenBank/DDBJ whole genome shotgun (WGS) entry which is preliminary data.</text>
</comment>
<keyword evidence="11 15" id="KW-0819">tRNA processing</keyword>
<keyword evidence="9 15" id="KW-0808">Transferase</keyword>
<dbReference type="InterPro" id="IPR023148">
    <property type="entry name" value="tRNA_m1G_MeTrfase_C_sf"/>
</dbReference>
<evidence type="ECO:0000256" key="16">
    <source>
        <dbReference type="PIRSR" id="PIRSR000386-1"/>
    </source>
</evidence>
<evidence type="ECO:0000313" key="20">
    <source>
        <dbReference type="Proteomes" id="UP000178417"/>
    </source>
</evidence>
<dbReference type="InterPro" id="IPR002649">
    <property type="entry name" value="tRNA_m1G_MeTrfase_TrmD"/>
</dbReference>
<comment type="similarity">
    <text evidence="3 15 17">Belongs to the RNA methyltransferase TrmD family.</text>
</comment>
<reference evidence="19 20" key="1">
    <citation type="journal article" date="2016" name="Nat. Commun.">
        <title>Thousands of microbial genomes shed light on interconnected biogeochemical processes in an aquifer system.</title>
        <authorList>
            <person name="Anantharaman K."/>
            <person name="Brown C.T."/>
            <person name="Hug L.A."/>
            <person name="Sharon I."/>
            <person name="Castelle C.J."/>
            <person name="Probst A.J."/>
            <person name="Thomas B.C."/>
            <person name="Singh A."/>
            <person name="Wilkins M.J."/>
            <person name="Karaoz U."/>
            <person name="Brodie E.L."/>
            <person name="Williams K.H."/>
            <person name="Hubbard S.S."/>
            <person name="Banfield J.F."/>
        </authorList>
    </citation>
    <scope>NUCLEOTIDE SEQUENCE [LARGE SCALE GENOMIC DNA]</scope>
</reference>
<evidence type="ECO:0000256" key="4">
    <source>
        <dbReference type="ARBA" id="ARBA00011738"/>
    </source>
</evidence>
<evidence type="ECO:0000256" key="9">
    <source>
        <dbReference type="ARBA" id="ARBA00022679"/>
    </source>
</evidence>
<dbReference type="NCBIfam" id="NF000648">
    <property type="entry name" value="PRK00026.1"/>
    <property type="match status" value="1"/>
</dbReference>
<dbReference type="GO" id="GO:0005829">
    <property type="term" value="C:cytosol"/>
    <property type="evidence" value="ECO:0007669"/>
    <property type="project" value="TreeGrafter"/>
</dbReference>
<dbReference type="Gene3D" id="3.40.1280.10">
    <property type="match status" value="1"/>
</dbReference>
<dbReference type="CDD" id="cd18080">
    <property type="entry name" value="TrmD-like"/>
    <property type="match status" value="1"/>
</dbReference>
<protein>
    <recommendedName>
        <fullName evidence="6 15">tRNA (guanine-N(1)-)-methyltransferase</fullName>
        <ecNumber evidence="5 15">2.1.1.228</ecNumber>
    </recommendedName>
    <alternativeName>
        <fullName evidence="12 15">M1G-methyltransferase</fullName>
    </alternativeName>
    <alternativeName>
        <fullName evidence="13 15">tRNA [GM37] methyltransferase</fullName>
    </alternativeName>
</protein>
<comment type="function">
    <text evidence="1 15 17">Specifically methylates guanosine-37 in various tRNAs.</text>
</comment>
<gene>
    <name evidence="15" type="primary">trmD</name>
    <name evidence="19" type="ORF">A2310_01960</name>
</gene>
<dbReference type="FunFam" id="1.10.1270.20:FF:000001">
    <property type="entry name" value="tRNA (guanine-N(1)-)-methyltransferase"/>
    <property type="match status" value="1"/>
</dbReference>
<evidence type="ECO:0000256" key="10">
    <source>
        <dbReference type="ARBA" id="ARBA00022691"/>
    </source>
</evidence>
<feature type="binding site" evidence="15 16">
    <location>
        <position position="111"/>
    </location>
    <ligand>
        <name>S-adenosyl-L-methionine</name>
        <dbReference type="ChEBI" id="CHEBI:59789"/>
    </ligand>
</feature>
<evidence type="ECO:0000256" key="5">
    <source>
        <dbReference type="ARBA" id="ARBA00012807"/>
    </source>
</evidence>
<keyword evidence="8 15" id="KW-0489">Methyltransferase</keyword>
<evidence type="ECO:0000259" key="18">
    <source>
        <dbReference type="Pfam" id="PF01746"/>
    </source>
</evidence>
<evidence type="ECO:0000256" key="3">
    <source>
        <dbReference type="ARBA" id="ARBA00007630"/>
    </source>
</evidence>
<organism evidence="19 20">
    <name type="scientific">candidate division WOR-1 bacterium RIFOXYB2_FULL_37_13</name>
    <dbReference type="NCBI Taxonomy" id="1802579"/>
    <lineage>
        <taxon>Bacteria</taxon>
        <taxon>Bacillati</taxon>
        <taxon>Saganbacteria</taxon>
    </lineage>
</organism>
<comment type="subcellular location">
    <subcellularLocation>
        <location evidence="2 15 17">Cytoplasm</location>
    </subcellularLocation>
</comment>
<accession>A0A1F4SDP4</accession>
<proteinExistence type="inferred from homology"/>
<evidence type="ECO:0000256" key="2">
    <source>
        <dbReference type="ARBA" id="ARBA00004496"/>
    </source>
</evidence>
<evidence type="ECO:0000256" key="11">
    <source>
        <dbReference type="ARBA" id="ARBA00022694"/>
    </source>
</evidence>
<feature type="binding site" evidence="15 16">
    <location>
        <begin position="131"/>
        <end position="136"/>
    </location>
    <ligand>
        <name>S-adenosyl-L-methionine</name>
        <dbReference type="ChEBI" id="CHEBI:59789"/>
    </ligand>
</feature>
<dbReference type="NCBIfam" id="TIGR00088">
    <property type="entry name" value="trmD"/>
    <property type="match status" value="1"/>
</dbReference>
<dbReference type="Proteomes" id="UP000178417">
    <property type="component" value="Unassembled WGS sequence"/>
</dbReference>
<dbReference type="PIRSF" id="PIRSF000386">
    <property type="entry name" value="tRNA_mtase"/>
    <property type="match status" value="1"/>
</dbReference>
<dbReference type="HAMAP" id="MF_00605">
    <property type="entry name" value="TrmD"/>
    <property type="match status" value="1"/>
</dbReference>
<dbReference type="GO" id="GO:0002939">
    <property type="term" value="P:tRNA N1-guanine methylation"/>
    <property type="evidence" value="ECO:0007669"/>
    <property type="project" value="TreeGrafter"/>
</dbReference>
<keyword evidence="10 15" id="KW-0949">S-adenosyl-L-methionine</keyword>
<evidence type="ECO:0000256" key="17">
    <source>
        <dbReference type="RuleBase" id="RU003464"/>
    </source>
</evidence>
<dbReference type="GO" id="GO:0052906">
    <property type="term" value="F:tRNA (guanine(37)-N1)-methyltransferase activity"/>
    <property type="evidence" value="ECO:0007669"/>
    <property type="project" value="UniProtKB-UniRule"/>
</dbReference>
<dbReference type="PANTHER" id="PTHR46417">
    <property type="entry name" value="TRNA (GUANINE-N(1)-)-METHYLTRANSFERASE"/>
    <property type="match status" value="1"/>
</dbReference>
<dbReference type="InterPro" id="IPR029028">
    <property type="entry name" value="Alpha/beta_knot_MTases"/>
</dbReference>
<dbReference type="AlphaFoldDB" id="A0A1F4SDP4"/>
<evidence type="ECO:0000256" key="6">
    <source>
        <dbReference type="ARBA" id="ARBA00014679"/>
    </source>
</evidence>
<dbReference type="InterPro" id="IPR016009">
    <property type="entry name" value="tRNA_MeTrfase_TRMD/TRM10"/>
</dbReference>
<evidence type="ECO:0000313" key="19">
    <source>
        <dbReference type="EMBL" id="OGC18555.1"/>
    </source>
</evidence>
<dbReference type="STRING" id="1802579.A2310_01960"/>
<evidence type="ECO:0000256" key="14">
    <source>
        <dbReference type="ARBA" id="ARBA00047783"/>
    </source>
</evidence>
<sequence length="245" mass="27609">MKIDILTLFPEMFEGPFSESLLKKAQQKGIISINIINLRDFTSDKHKTADDKAYGGGPGMVLKPEPLFAAIKSLSKNKKTRIIFMSPSGKKLTQEKAKELSKEAHLLILCGHYEDVDQRILKNLVTDEISVGDYVLTGGELPAMVLTDCVSRLIRGVVKEEASVTNESFYDGLLDYPSYTKPEIFNKMAVPGILLSGHHKNISRWRRKEALKETFFKRPDLLGNSDLKKEDKALLEEIIKEERAL</sequence>